<proteinExistence type="predicted"/>
<dbReference type="KEGG" id="saci:Sinac_4226"/>
<name>L0DGD4_SINAD</name>
<dbReference type="STRING" id="886293.Sinac_4226"/>
<protein>
    <submittedName>
        <fullName evidence="1">Uncharacterized protein</fullName>
    </submittedName>
</protein>
<gene>
    <name evidence="1" type="ordered locus">Sinac_4226</name>
</gene>
<dbReference type="Proteomes" id="UP000010798">
    <property type="component" value="Chromosome"/>
</dbReference>
<evidence type="ECO:0000313" key="2">
    <source>
        <dbReference type="Proteomes" id="UP000010798"/>
    </source>
</evidence>
<accession>L0DGD4</accession>
<dbReference type="AlphaFoldDB" id="L0DGD4"/>
<sequence length="34" mass="3934">MKSIRRDRLFDTHGVAALEKKENLTTNDTNDTNE</sequence>
<evidence type="ECO:0000313" key="1">
    <source>
        <dbReference type="EMBL" id="AGA28429.1"/>
    </source>
</evidence>
<reference evidence="1 2" key="1">
    <citation type="submission" date="2012-02" db="EMBL/GenBank/DDBJ databases">
        <title>Complete sequence of chromosome of Singulisphaera acidiphila DSM 18658.</title>
        <authorList>
            <consortium name="US DOE Joint Genome Institute (JGI-PGF)"/>
            <person name="Lucas S."/>
            <person name="Copeland A."/>
            <person name="Lapidus A."/>
            <person name="Glavina del Rio T."/>
            <person name="Dalin E."/>
            <person name="Tice H."/>
            <person name="Bruce D."/>
            <person name="Goodwin L."/>
            <person name="Pitluck S."/>
            <person name="Peters L."/>
            <person name="Ovchinnikova G."/>
            <person name="Chertkov O."/>
            <person name="Kyrpides N."/>
            <person name="Mavromatis K."/>
            <person name="Ivanova N."/>
            <person name="Brettin T."/>
            <person name="Detter J.C."/>
            <person name="Han C."/>
            <person name="Larimer F."/>
            <person name="Land M."/>
            <person name="Hauser L."/>
            <person name="Markowitz V."/>
            <person name="Cheng J.-F."/>
            <person name="Hugenholtz P."/>
            <person name="Woyke T."/>
            <person name="Wu D."/>
            <person name="Tindall B."/>
            <person name="Pomrenke H."/>
            <person name="Brambilla E."/>
            <person name="Klenk H.-P."/>
            <person name="Eisen J.A."/>
        </authorList>
    </citation>
    <scope>NUCLEOTIDE SEQUENCE [LARGE SCALE GENOMIC DNA]</scope>
    <source>
        <strain evidence="2">ATCC BAA-1392 / DSM 18658 / VKM B-2454 / MOB10</strain>
    </source>
</reference>
<keyword evidence="2" id="KW-1185">Reference proteome</keyword>
<dbReference type="EMBL" id="CP003364">
    <property type="protein sequence ID" value="AGA28429.1"/>
    <property type="molecule type" value="Genomic_DNA"/>
</dbReference>
<organism evidence="1 2">
    <name type="scientific">Singulisphaera acidiphila (strain ATCC BAA-1392 / DSM 18658 / VKM B-2454 / MOB10)</name>
    <dbReference type="NCBI Taxonomy" id="886293"/>
    <lineage>
        <taxon>Bacteria</taxon>
        <taxon>Pseudomonadati</taxon>
        <taxon>Planctomycetota</taxon>
        <taxon>Planctomycetia</taxon>
        <taxon>Isosphaerales</taxon>
        <taxon>Isosphaeraceae</taxon>
        <taxon>Singulisphaera</taxon>
    </lineage>
</organism>
<dbReference type="HOGENOM" id="CLU_3376037_0_0_0"/>